<evidence type="ECO:0000256" key="1">
    <source>
        <dbReference type="SAM" id="Phobius"/>
    </source>
</evidence>
<accession>A0ABY3YS11</accession>
<keyword evidence="1" id="KW-0812">Transmembrane</keyword>
<organism evidence="2 3">
    <name type="scientific">Streptomyces rimosus subsp. rimosus</name>
    <dbReference type="NCBI Taxonomy" id="132474"/>
    <lineage>
        <taxon>Bacteria</taxon>
        <taxon>Bacillati</taxon>
        <taxon>Actinomycetota</taxon>
        <taxon>Actinomycetes</taxon>
        <taxon>Kitasatosporales</taxon>
        <taxon>Streptomycetaceae</taxon>
        <taxon>Streptomyces</taxon>
    </lineage>
</organism>
<keyword evidence="1" id="KW-1133">Transmembrane helix</keyword>
<reference evidence="2 3" key="1">
    <citation type="submission" date="2022-03" db="EMBL/GenBank/DDBJ databases">
        <title>Complete genome of Streptomyces rimosus ssp. rimosus R7 (=ATCC 10970).</title>
        <authorList>
            <person name="Beganovic S."/>
            <person name="Ruckert C."/>
            <person name="Busche T."/>
            <person name="Kalinowski J."/>
            <person name="Wittmann C."/>
        </authorList>
    </citation>
    <scope>NUCLEOTIDE SEQUENCE [LARGE SCALE GENOMIC DNA]</scope>
    <source>
        <strain evidence="2 3">R7</strain>
    </source>
</reference>
<dbReference type="GeneID" id="66860305"/>
<evidence type="ECO:0008006" key="4">
    <source>
        <dbReference type="Google" id="ProtNLM"/>
    </source>
</evidence>
<feature type="transmembrane region" description="Helical" evidence="1">
    <location>
        <begin position="62"/>
        <end position="79"/>
    </location>
</feature>
<protein>
    <recommendedName>
        <fullName evidence="4">Integral membrane protein</fullName>
    </recommendedName>
</protein>
<keyword evidence="1" id="KW-0472">Membrane</keyword>
<evidence type="ECO:0000313" key="3">
    <source>
        <dbReference type="Proteomes" id="UP000829494"/>
    </source>
</evidence>
<name>A0ABY3YS11_STRRM</name>
<evidence type="ECO:0000313" key="2">
    <source>
        <dbReference type="EMBL" id="UNZ00618.1"/>
    </source>
</evidence>
<keyword evidence="3" id="KW-1185">Reference proteome</keyword>
<dbReference type="Proteomes" id="UP000829494">
    <property type="component" value="Chromosome"/>
</dbReference>
<dbReference type="RefSeq" id="WP_003986855.1">
    <property type="nucleotide sequence ID" value="NZ_CP043497.1"/>
</dbReference>
<feature type="transmembrane region" description="Helical" evidence="1">
    <location>
        <begin position="25"/>
        <end position="50"/>
    </location>
</feature>
<dbReference type="EMBL" id="CP094298">
    <property type="protein sequence ID" value="UNZ00618.1"/>
    <property type="molecule type" value="Genomic_DNA"/>
</dbReference>
<gene>
    <name evidence="2" type="ORF">SRIMR7_00530</name>
</gene>
<proteinExistence type="predicted"/>
<feature type="transmembrane region" description="Helical" evidence="1">
    <location>
        <begin position="91"/>
        <end position="110"/>
    </location>
</feature>
<sequence length="116" mass="12096">MTTTATSHLTPTTRRIPLPVTVSSWAAPVMIVGQFALIAVVPVAIATAGALRYGRDRAVRRAAALLAVAYATPLAVWLARSDGAQSLSKDMHPAFAGLIVAASAALLVTLRRARAH</sequence>